<accession>A0A6P8LCP4</accession>
<dbReference type="GeneID" id="117150443"/>
<dbReference type="RefSeq" id="XP_033173219.1">
    <property type="nucleotide sequence ID" value="XM_033317328.1"/>
</dbReference>
<feature type="signal peptide" evidence="1">
    <location>
        <begin position="1"/>
        <end position="17"/>
    </location>
</feature>
<dbReference type="AlphaFoldDB" id="A0A6P8LCP4"/>
<organism evidence="2 3">
    <name type="scientific">Drosophila mauritiana</name>
    <name type="common">Fruit fly</name>
    <dbReference type="NCBI Taxonomy" id="7226"/>
    <lineage>
        <taxon>Eukaryota</taxon>
        <taxon>Metazoa</taxon>
        <taxon>Ecdysozoa</taxon>
        <taxon>Arthropoda</taxon>
        <taxon>Hexapoda</taxon>
        <taxon>Insecta</taxon>
        <taxon>Pterygota</taxon>
        <taxon>Neoptera</taxon>
        <taxon>Endopterygota</taxon>
        <taxon>Diptera</taxon>
        <taxon>Brachycera</taxon>
        <taxon>Muscomorpha</taxon>
        <taxon>Ephydroidea</taxon>
        <taxon>Drosophilidae</taxon>
        <taxon>Drosophila</taxon>
        <taxon>Sophophora</taxon>
    </lineage>
</organism>
<dbReference type="Proteomes" id="UP000515162">
    <property type="component" value="Chromosome 2L"/>
</dbReference>
<evidence type="ECO:0000256" key="1">
    <source>
        <dbReference type="SAM" id="SignalP"/>
    </source>
</evidence>
<gene>
    <name evidence="3" type="primary">LOC117150443</name>
</gene>
<protein>
    <submittedName>
        <fullName evidence="3">Uncharacterized protein LOC117150443</fullName>
    </submittedName>
</protein>
<proteinExistence type="predicted"/>
<sequence>MKACYLILLFVFSGTIAESDIANCVLDYNPICVVLEDCGFTLHSKCLLDLHKKFTYNKNHAPLETFTSGPCRKDKKRCPYHKYLGGKTFEDALI</sequence>
<evidence type="ECO:0000313" key="2">
    <source>
        <dbReference type="Proteomes" id="UP000515162"/>
    </source>
</evidence>
<reference evidence="3" key="1">
    <citation type="submission" date="2025-08" db="UniProtKB">
        <authorList>
            <consortium name="RefSeq"/>
        </authorList>
    </citation>
    <scope>IDENTIFICATION</scope>
    <source>
        <strain evidence="3">Mau12</strain>
        <tissue evidence="3">Whole Body</tissue>
    </source>
</reference>
<name>A0A6P8LCP4_DROMA</name>
<evidence type="ECO:0000313" key="3">
    <source>
        <dbReference type="RefSeq" id="XP_033173219.1"/>
    </source>
</evidence>
<keyword evidence="2" id="KW-1185">Reference proteome</keyword>
<feature type="chain" id="PRO_5027858361" evidence="1">
    <location>
        <begin position="18"/>
        <end position="94"/>
    </location>
</feature>
<keyword evidence="1" id="KW-0732">Signal</keyword>